<evidence type="ECO:0000313" key="1">
    <source>
        <dbReference type="EMBL" id="JAD39380.1"/>
    </source>
</evidence>
<dbReference type="EMBL" id="GBRH01258515">
    <property type="protein sequence ID" value="JAD39380.1"/>
    <property type="molecule type" value="Transcribed_RNA"/>
</dbReference>
<sequence>MPVARPPAPLLPAACQTADCCPWLRLGDWDGGISSCRCRRVDCEPCC</sequence>
<dbReference type="AlphaFoldDB" id="A0A0A8ZRI9"/>
<protein>
    <submittedName>
        <fullName evidence="1">Uncharacterized protein</fullName>
    </submittedName>
</protein>
<name>A0A0A8ZRI9_ARUDO</name>
<reference evidence="1" key="1">
    <citation type="submission" date="2014-09" db="EMBL/GenBank/DDBJ databases">
        <authorList>
            <person name="Magalhaes I.L.F."/>
            <person name="Oliveira U."/>
            <person name="Santos F.R."/>
            <person name="Vidigal T.H.D.A."/>
            <person name="Brescovit A.D."/>
            <person name="Santos A.J."/>
        </authorList>
    </citation>
    <scope>NUCLEOTIDE SEQUENCE</scope>
    <source>
        <tissue evidence="1">Shoot tissue taken approximately 20 cm above the soil surface</tissue>
    </source>
</reference>
<accession>A0A0A8ZRI9</accession>
<organism evidence="1">
    <name type="scientific">Arundo donax</name>
    <name type="common">Giant reed</name>
    <name type="synonym">Donax arundinaceus</name>
    <dbReference type="NCBI Taxonomy" id="35708"/>
    <lineage>
        <taxon>Eukaryota</taxon>
        <taxon>Viridiplantae</taxon>
        <taxon>Streptophyta</taxon>
        <taxon>Embryophyta</taxon>
        <taxon>Tracheophyta</taxon>
        <taxon>Spermatophyta</taxon>
        <taxon>Magnoliopsida</taxon>
        <taxon>Liliopsida</taxon>
        <taxon>Poales</taxon>
        <taxon>Poaceae</taxon>
        <taxon>PACMAD clade</taxon>
        <taxon>Arundinoideae</taxon>
        <taxon>Arundineae</taxon>
        <taxon>Arundo</taxon>
    </lineage>
</organism>
<proteinExistence type="predicted"/>
<reference evidence="1" key="2">
    <citation type="journal article" date="2015" name="Data Brief">
        <title>Shoot transcriptome of the giant reed, Arundo donax.</title>
        <authorList>
            <person name="Barrero R.A."/>
            <person name="Guerrero F.D."/>
            <person name="Moolhuijzen P."/>
            <person name="Goolsby J.A."/>
            <person name="Tidwell J."/>
            <person name="Bellgard S.E."/>
            <person name="Bellgard M.I."/>
        </authorList>
    </citation>
    <scope>NUCLEOTIDE SEQUENCE</scope>
    <source>
        <tissue evidence="1">Shoot tissue taken approximately 20 cm above the soil surface</tissue>
    </source>
</reference>